<keyword evidence="2 4" id="KW-0689">Ribosomal protein</keyword>
<gene>
    <name evidence="5" type="primary">RPL13B</name>
    <name evidence="5" type="ORF">CVIRNUC_008553</name>
</gene>
<dbReference type="PANTHER" id="PTHR11722:SF0">
    <property type="entry name" value="LARGE RIBOSOMAL SUBUNIT PROTEIN EL13"/>
    <property type="match status" value="1"/>
</dbReference>
<dbReference type="Pfam" id="PF01294">
    <property type="entry name" value="Ribosomal_L13e"/>
    <property type="match status" value="1"/>
</dbReference>
<dbReference type="EMBL" id="CAUYUE010000012">
    <property type="protein sequence ID" value="CAK0785346.1"/>
    <property type="molecule type" value="Genomic_DNA"/>
</dbReference>
<name>A0AAV1IF63_9CHLO</name>
<proteinExistence type="inferred from homology"/>
<organism evidence="5 6">
    <name type="scientific">Coccomyxa viridis</name>
    <dbReference type="NCBI Taxonomy" id="1274662"/>
    <lineage>
        <taxon>Eukaryota</taxon>
        <taxon>Viridiplantae</taxon>
        <taxon>Chlorophyta</taxon>
        <taxon>core chlorophytes</taxon>
        <taxon>Trebouxiophyceae</taxon>
        <taxon>Trebouxiophyceae incertae sedis</taxon>
        <taxon>Coccomyxaceae</taxon>
        <taxon>Coccomyxa</taxon>
    </lineage>
</organism>
<comment type="similarity">
    <text evidence="1 4">Belongs to the eukaryotic ribosomal protein eL13 family.</text>
</comment>
<dbReference type="InterPro" id="IPR001380">
    <property type="entry name" value="Ribosomal_eL13"/>
</dbReference>
<evidence type="ECO:0000256" key="4">
    <source>
        <dbReference type="RuleBase" id="RU000572"/>
    </source>
</evidence>
<dbReference type="FunFam" id="1.20.5.110:FF:000003">
    <property type="entry name" value="60S ribosomal protein L13"/>
    <property type="match status" value="1"/>
</dbReference>
<evidence type="ECO:0000256" key="1">
    <source>
        <dbReference type="ARBA" id="ARBA00005640"/>
    </source>
</evidence>
<evidence type="ECO:0000256" key="2">
    <source>
        <dbReference type="ARBA" id="ARBA00022980"/>
    </source>
</evidence>
<dbReference type="GO" id="GO:0003735">
    <property type="term" value="F:structural constituent of ribosome"/>
    <property type="evidence" value="ECO:0007669"/>
    <property type="project" value="InterPro"/>
</dbReference>
<evidence type="ECO:0000313" key="6">
    <source>
        <dbReference type="Proteomes" id="UP001314263"/>
    </source>
</evidence>
<keyword evidence="3 4" id="KW-0687">Ribonucleoprotein</keyword>
<evidence type="ECO:0000313" key="5">
    <source>
        <dbReference type="EMBL" id="CAK0785346.1"/>
    </source>
</evidence>
<dbReference type="PROSITE" id="PS01104">
    <property type="entry name" value="RIBOSOMAL_L13E"/>
    <property type="match status" value="1"/>
</dbReference>
<dbReference type="Gene3D" id="1.20.5.110">
    <property type="match status" value="1"/>
</dbReference>
<keyword evidence="6" id="KW-1185">Reference proteome</keyword>
<protein>
    <recommendedName>
        <fullName evidence="4">60S ribosomal protein L13</fullName>
    </recommendedName>
</protein>
<evidence type="ECO:0000256" key="3">
    <source>
        <dbReference type="ARBA" id="ARBA00023274"/>
    </source>
</evidence>
<dbReference type="GO" id="GO:0003723">
    <property type="term" value="F:RNA binding"/>
    <property type="evidence" value="ECO:0007669"/>
    <property type="project" value="TreeGrafter"/>
</dbReference>
<dbReference type="AlphaFoldDB" id="A0AAV1IF63"/>
<dbReference type="HAMAP" id="MF_00499">
    <property type="entry name" value="Ribosomal_eL13"/>
    <property type="match status" value="1"/>
</dbReference>
<dbReference type="GO" id="GO:0006412">
    <property type="term" value="P:translation"/>
    <property type="evidence" value="ECO:0007669"/>
    <property type="project" value="InterPro"/>
</dbReference>
<dbReference type="InterPro" id="IPR018256">
    <property type="entry name" value="Ribosomal_eL13_CS"/>
</dbReference>
<comment type="caution">
    <text evidence="5">The sequence shown here is derived from an EMBL/GenBank/DDBJ whole genome shotgun (WGS) entry which is preliminary data.</text>
</comment>
<sequence length="217" mass="24647">MVKHNNQIPNQHFKKHWHGGKNALGSYVRTWFNQPARKKRRALARAEKAKKIFPRPTAGPLRPVVSGQTVKYNLKKRLGRGFTFEELKEAGISVKLAPTIGIAVDHRRRNRSLESLQENAARLKAYKAKLVIFPKRSNKPKAGDSSKEDLQNVPQLKSVILPLVHEKPKLETIKLTDELKENKAYYNLRLERANAKHVGVRAKRAAEAAAEDKDKAK</sequence>
<dbReference type="PANTHER" id="PTHR11722">
    <property type="entry name" value="60S RIBOSOMAL PROTEIN L13"/>
    <property type="match status" value="1"/>
</dbReference>
<accession>A0AAV1IF63</accession>
<reference evidence="5 6" key="1">
    <citation type="submission" date="2023-10" db="EMBL/GenBank/DDBJ databases">
        <authorList>
            <person name="Maclean D."/>
            <person name="Macfadyen A."/>
        </authorList>
    </citation>
    <scope>NUCLEOTIDE SEQUENCE [LARGE SCALE GENOMIC DNA]</scope>
</reference>
<dbReference type="GO" id="GO:0022625">
    <property type="term" value="C:cytosolic large ribosomal subunit"/>
    <property type="evidence" value="ECO:0007669"/>
    <property type="project" value="TreeGrafter"/>
</dbReference>
<dbReference type="Proteomes" id="UP001314263">
    <property type="component" value="Unassembled WGS sequence"/>
</dbReference>